<comment type="similarity">
    <text evidence="1">Belongs to the SecY/SEC61-alpha family.</text>
</comment>
<evidence type="ECO:0000256" key="2">
    <source>
        <dbReference type="SAM" id="Phobius"/>
    </source>
</evidence>
<dbReference type="Gene3D" id="1.10.3370.10">
    <property type="entry name" value="SecY subunit domain"/>
    <property type="match status" value="1"/>
</dbReference>
<proteinExistence type="inferred from homology"/>
<dbReference type="PRINTS" id="PR00303">
    <property type="entry name" value="SECYTRNLCASE"/>
</dbReference>
<feature type="transmembrane region" description="Helical" evidence="2">
    <location>
        <begin position="215"/>
        <end position="236"/>
    </location>
</feature>
<feature type="transmembrane region" description="Helical" evidence="2">
    <location>
        <begin position="150"/>
        <end position="171"/>
    </location>
</feature>
<evidence type="ECO:0000313" key="4">
    <source>
        <dbReference type="Proteomes" id="UP000236884"/>
    </source>
</evidence>
<feature type="transmembrane region" description="Helical" evidence="2">
    <location>
        <begin position="361"/>
        <end position="381"/>
    </location>
</feature>
<dbReference type="InterPro" id="IPR002208">
    <property type="entry name" value="SecY/SEC61-alpha"/>
</dbReference>
<dbReference type="KEGG" id="vgo:GJW-30_1_03583"/>
<feature type="transmembrane region" description="Helical" evidence="2">
    <location>
        <begin position="73"/>
        <end position="95"/>
    </location>
</feature>
<dbReference type="SUPFAM" id="SSF103491">
    <property type="entry name" value="Preprotein translocase SecY subunit"/>
    <property type="match status" value="1"/>
</dbReference>
<keyword evidence="2" id="KW-1133">Transmembrane helix</keyword>
<keyword evidence="2" id="KW-0812">Transmembrane</keyword>
<dbReference type="AlphaFoldDB" id="A0A0S3PYL8"/>
<dbReference type="EMBL" id="AP014946">
    <property type="protein sequence ID" value="BAT61033.1"/>
    <property type="molecule type" value="Genomic_DNA"/>
</dbReference>
<dbReference type="Pfam" id="PF00344">
    <property type="entry name" value="SecY"/>
    <property type="match status" value="1"/>
</dbReference>
<protein>
    <submittedName>
        <fullName evidence="3">Preprotein translocase subunit SecY</fullName>
    </submittedName>
</protein>
<keyword evidence="2" id="KW-0472">Membrane</keyword>
<dbReference type="Proteomes" id="UP000236884">
    <property type="component" value="Chromosome"/>
</dbReference>
<feature type="transmembrane region" description="Helical" evidence="2">
    <location>
        <begin position="303"/>
        <end position="325"/>
    </location>
</feature>
<accession>A0A0S3PYL8</accession>
<dbReference type="GO" id="GO:0015031">
    <property type="term" value="P:protein transport"/>
    <property type="evidence" value="ECO:0007669"/>
    <property type="project" value="InterPro"/>
</dbReference>
<feature type="transmembrane region" description="Helical" evidence="2">
    <location>
        <begin position="387"/>
        <end position="406"/>
    </location>
</feature>
<dbReference type="PIRSF" id="PIRSF004557">
    <property type="entry name" value="SecY"/>
    <property type="match status" value="1"/>
</dbReference>
<dbReference type="OrthoDB" id="9809248at2"/>
<gene>
    <name evidence="3" type="ORF">GJW-30_1_03583</name>
</gene>
<reference evidence="3 4" key="1">
    <citation type="submission" date="2015-08" db="EMBL/GenBank/DDBJ databases">
        <title>Investigation of the bacterial diversity of lava forest soil.</title>
        <authorList>
            <person name="Lee J.S."/>
        </authorList>
    </citation>
    <scope>NUCLEOTIDE SEQUENCE [LARGE SCALE GENOMIC DNA]</scope>
    <source>
        <strain evidence="3 4">GJW-30</strain>
    </source>
</reference>
<keyword evidence="4" id="KW-1185">Reference proteome</keyword>
<feature type="transmembrane region" description="Helical" evidence="2">
    <location>
        <begin position="183"/>
        <end position="203"/>
    </location>
</feature>
<dbReference type="GO" id="GO:0016020">
    <property type="term" value="C:membrane"/>
    <property type="evidence" value="ECO:0007669"/>
    <property type="project" value="InterPro"/>
</dbReference>
<evidence type="ECO:0000256" key="1">
    <source>
        <dbReference type="RuleBase" id="RU004349"/>
    </source>
</evidence>
<feature type="transmembrane region" description="Helical" evidence="2">
    <location>
        <begin position="115"/>
        <end position="138"/>
    </location>
</feature>
<name>A0A0S3PYL8_9BRAD</name>
<dbReference type="PANTHER" id="PTHR10906">
    <property type="entry name" value="SECY/SEC61-ALPHA FAMILY MEMBER"/>
    <property type="match status" value="1"/>
</dbReference>
<evidence type="ECO:0000313" key="3">
    <source>
        <dbReference type="EMBL" id="BAT61033.1"/>
    </source>
</evidence>
<feature type="transmembrane region" description="Helical" evidence="2">
    <location>
        <begin position="257"/>
        <end position="283"/>
    </location>
</feature>
<organism evidence="3 4">
    <name type="scientific">Variibacter gotjawalensis</name>
    <dbReference type="NCBI Taxonomy" id="1333996"/>
    <lineage>
        <taxon>Bacteria</taxon>
        <taxon>Pseudomonadati</taxon>
        <taxon>Pseudomonadota</taxon>
        <taxon>Alphaproteobacteria</taxon>
        <taxon>Hyphomicrobiales</taxon>
        <taxon>Nitrobacteraceae</taxon>
        <taxon>Variibacter</taxon>
    </lineage>
</organism>
<dbReference type="InterPro" id="IPR023201">
    <property type="entry name" value="SecY_dom_sf"/>
</dbReference>
<sequence>MKVLSSVRSCAAASGDDVIQRIGFTIGALLLYRLGCNIPIPGIDPVAWQSLFGGLQGVANAGNFFGGNASARISLFALTIIPYITAAFFIQFVVLASRRVRARAEDSGVAGRRMIVRVTLALTLLLAAFQAIGLANAMQQVTGLVTWQGPAFIVTATIIWCAGVLALVWLAEQITARGFGNGISWLLFATAAAELPTALATSIEMVRLGVLSGRTAFLLLLVVVAIVAWVVMVELARRNFSVERIDGKGRADLNLKLNPSGIAPQLLAGWAMLVPVSLLPWVWQFVSQEQAVAIVQAMRPGSAIYYVCLALCLIVTSVIYTAFLLDPARLAERLRVLGLSLPGVAPGEPTADAFDHSVSRLSLAGALYLVLVIVGTQVFFASLGLPFAIGGFALLVVVSTVLDLRAQYASYSGGERL</sequence>